<dbReference type="WBParaSite" id="EN70_1735">
    <property type="protein sequence ID" value="EN70_1735"/>
    <property type="gene ID" value="EN70_1735"/>
</dbReference>
<dbReference type="Proteomes" id="UP000095285">
    <property type="component" value="Unassembled WGS sequence"/>
</dbReference>
<dbReference type="AlphaFoldDB" id="A0A1I7VEV0"/>
<sequence length="106" mass="11830">MGREFSPSSEHNGLNRRYHGWSVRNMTFSKSLFCWNTCRIVLKSCGAALTLTFVNKGEDEVGVLTIKDVFVDSDCESDSGNALDLGLVRGRGEKRRGKSYSEVGYE</sequence>
<proteinExistence type="predicted"/>
<protein>
    <submittedName>
        <fullName evidence="2">Uncharacterized protein</fullName>
    </submittedName>
</protein>
<evidence type="ECO:0000313" key="1">
    <source>
        <dbReference type="Proteomes" id="UP000095285"/>
    </source>
</evidence>
<accession>A0A1I7VEV0</accession>
<name>A0A1I7VEV0_LOALO</name>
<evidence type="ECO:0000313" key="2">
    <source>
        <dbReference type="WBParaSite" id="EN70_1735"/>
    </source>
</evidence>
<reference evidence="1" key="1">
    <citation type="submission" date="2012-04" db="EMBL/GenBank/DDBJ databases">
        <title>The Genome Sequence of Loa loa.</title>
        <authorList>
            <consortium name="The Broad Institute Genome Sequencing Platform"/>
            <consortium name="Broad Institute Genome Sequencing Center for Infectious Disease"/>
            <person name="Nutman T.B."/>
            <person name="Fink D.L."/>
            <person name="Russ C."/>
            <person name="Young S."/>
            <person name="Zeng Q."/>
            <person name="Gargeya S."/>
            <person name="Alvarado L."/>
            <person name="Berlin A."/>
            <person name="Chapman S.B."/>
            <person name="Chen Z."/>
            <person name="Freedman E."/>
            <person name="Gellesch M."/>
            <person name="Goldberg J."/>
            <person name="Griggs A."/>
            <person name="Gujja S."/>
            <person name="Heilman E.R."/>
            <person name="Heiman D."/>
            <person name="Howarth C."/>
            <person name="Mehta T."/>
            <person name="Neiman D."/>
            <person name="Pearson M."/>
            <person name="Roberts A."/>
            <person name="Saif S."/>
            <person name="Shea T."/>
            <person name="Shenoy N."/>
            <person name="Sisk P."/>
            <person name="Stolte C."/>
            <person name="Sykes S."/>
            <person name="White J."/>
            <person name="Yandava C."/>
            <person name="Haas B."/>
            <person name="Henn M.R."/>
            <person name="Nusbaum C."/>
            <person name="Birren B."/>
        </authorList>
    </citation>
    <scope>NUCLEOTIDE SEQUENCE [LARGE SCALE GENOMIC DNA]</scope>
</reference>
<organism evidence="1 2">
    <name type="scientific">Loa loa</name>
    <name type="common">Eye worm</name>
    <name type="synonym">Filaria loa</name>
    <dbReference type="NCBI Taxonomy" id="7209"/>
    <lineage>
        <taxon>Eukaryota</taxon>
        <taxon>Metazoa</taxon>
        <taxon>Ecdysozoa</taxon>
        <taxon>Nematoda</taxon>
        <taxon>Chromadorea</taxon>
        <taxon>Rhabditida</taxon>
        <taxon>Spirurina</taxon>
        <taxon>Spiruromorpha</taxon>
        <taxon>Filarioidea</taxon>
        <taxon>Onchocercidae</taxon>
        <taxon>Loa</taxon>
    </lineage>
</organism>
<keyword evidence="1" id="KW-1185">Reference proteome</keyword>
<reference evidence="2" key="2">
    <citation type="submission" date="2016-11" db="UniProtKB">
        <authorList>
            <consortium name="WormBaseParasite"/>
        </authorList>
    </citation>
    <scope>IDENTIFICATION</scope>
</reference>